<name>A0A484MXG0_9ASTE</name>
<dbReference type="Gene3D" id="3.30.460.10">
    <property type="entry name" value="Beta Polymerase, domain 2"/>
    <property type="match status" value="1"/>
</dbReference>
<dbReference type="Proteomes" id="UP000595140">
    <property type="component" value="Unassembled WGS sequence"/>
</dbReference>
<dbReference type="GO" id="GO:0000166">
    <property type="term" value="F:nucleotide binding"/>
    <property type="evidence" value="ECO:0007669"/>
    <property type="project" value="UniProtKB-KW"/>
</dbReference>
<sequence length="627" mass="71202">MAAICQRNRRNFFLPQLKILISTTTTTTHQKFNQTLAGGGIQLESKSEQGQIEFTKWRKLDARSFGITGSVIPLSPWLVMRRLRAKGFEAYLVGGCVRDLILHRIPKDFDVITTAGLHQIKKQFNRAIIVGRRFPICMVSIRDTVVEVSSFDTGSEQVGENNNYSVPRMPRQYDEKDIFRWRNSMHRDFTINSLFYDPFKNIIYDYANAMADLKSLKLQTLIPAHSSFEEDSARILRGMRFAARLNFTFSEEIDTAIRKLSQSIQNINTSRLMGEVSYMLSYGAAVPSLNLLQRYNLLQVLLPFHAAYLAQQAIKQSSETIQMLMKLFSSLDKLVSCNRPTHDSVWVAILAFHLTLVNNPQDMLVVLTFASVLYHGKWESGVEFAKRHVKAAISYLPEISDSDGGFILEDAVLGERVKNLAVQVQTSAHMLIDANSLHEMTSKLSGATSSCLVFISKNMVKNAVAFLDILVNDVTSLNTQRESLQIDYRSLVKGHARETRCVLGAIILDTLGLGDSLAVMRTNRNRNECPEMVDKKRAENSEMRQRDHKMSMPREKLQGKDTIRKEIAGEDRVSQHVFRNTISRKRYGDKDEDLGEARGRRKRDLDSHILGSSGKVEEKVTLYSLFK</sequence>
<dbReference type="AlphaFoldDB" id="A0A484MXG0"/>
<evidence type="ECO:0008006" key="10">
    <source>
        <dbReference type="Google" id="ProtNLM"/>
    </source>
</evidence>
<evidence type="ECO:0000259" key="6">
    <source>
        <dbReference type="Pfam" id="PF01743"/>
    </source>
</evidence>
<dbReference type="Pfam" id="PF01743">
    <property type="entry name" value="PolyA_pol"/>
    <property type="match status" value="1"/>
</dbReference>
<dbReference type="GO" id="GO:0016779">
    <property type="term" value="F:nucleotidyltransferase activity"/>
    <property type="evidence" value="ECO:0007669"/>
    <property type="project" value="InterPro"/>
</dbReference>
<dbReference type="Pfam" id="PF12627">
    <property type="entry name" value="PolyA_pol_RNAbd"/>
    <property type="match status" value="1"/>
</dbReference>
<feature type="region of interest" description="Disordered" evidence="5">
    <location>
        <begin position="536"/>
        <end position="558"/>
    </location>
</feature>
<protein>
    <recommendedName>
        <fullName evidence="10">Poly A polymerase head domain-containing protein</fullName>
    </recommendedName>
</protein>
<evidence type="ECO:0000313" key="8">
    <source>
        <dbReference type="EMBL" id="VFQ93500.1"/>
    </source>
</evidence>
<dbReference type="CDD" id="cd05398">
    <property type="entry name" value="NT_ClassII-CCAase"/>
    <property type="match status" value="1"/>
</dbReference>
<feature type="domain" description="Poly A polymerase head" evidence="6">
    <location>
        <begin position="90"/>
        <end position="217"/>
    </location>
</feature>
<evidence type="ECO:0000256" key="3">
    <source>
        <dbReference type="ARBA" id="ARBA00022741"/>
    </source>
</evidence>
<evidence type="ECO:0000256" key="1">
    <source>
        <dbReference type="ARBA" id="ARBA00007265"/>
    </source>
</evidence>
<keyword evidence="2 4" id="KW-0808">Transferase</keyword>
<comment type="similarity">
    <text evidence="1 4">Belongs to the tRNA nucleotidyltransferase/poly(A) polymerase family.</text>
</comment>
<dbReference type="OrthoDB" id="445712at2759"/>
<evidence type="ECO:0000313" key="9">
    <source>
        <dbReference type="Proteomes" id="UP000595140"/>
    </source>
</evidence>
<dbReference type="Gene3D" id="1.10.3090.10">
    <property type="entry name" value="cca-adding enzyme, domain 2"/>
    <property type="match status" value="1"/>
</dbReference>
<dbReference type="EMBL" id="OOIL02004928">
    <property type="protein sequence ID" value="VFQ93500.1"/>
    <property type="molecule type" value="Genomic_DNA"/>
</dbReference>
<evidence type="ECO:0000256" key="4">
    <source>
        <dbReference type="RuleBase" id="RU003953"/>
    </source>
</evidence>
<dbReference type="SUPFAM" id="SSF81891">
    <property type="entry name" value="Poly A polymerase C-terminal region-like"/>
    <property type="match status" value="1"/>
</dbReference>
<dbReference type="PANTHER" id="PTHR43051">
    <property type="entry name" value="POLYNUCLEOTIDE ADENYLYLTRANSFERASE FAMILY PROTEIN"/>
    <property type="match status" value="1"/>
</dbReference>
<dbReference type="InterPro" id="IPR052191">
    <property type="entry name" value="tRNA_ntf/polyA_polymerase_I"/>
</dbReference>
<dbReference type="PANTHER" id="PTHR43051:SF1">
    <property type="entry name" value="POLYNUCLEOTIDE ADENYLYLTRANSFERASE FAMILY PROTEIN"/>
    <property type="match status" value="1"/>
</dbReference>
<dbReference type="InterPro" id="IPR032828">
    <property type="entry name" value="PolyA_RNA-bd"/>
</dbReference>
<dbReference type="SUPFAM" id="SSF81301">
    <property type="entry name" value="Nucleotidyltransferase"/>
    <property type="match status" value="1"/>
</dbReference>
<evidence type="ECO:0000256" key="5">
    <source>
        <dbReference type="SAM" id="MobiDB-lite"/>
    </source>
</evidence>
<evidence type="ECO:0000259" key="7">
    <source>
        <dbReference type="Pfam" id="PF12627"/>
    </source>
</evidence>
<evidence type="ECO:0000256" key="2">
    <source>
        <dbReference type="ARBA" id="ARBA00022679"/>
    </source>
</evidence>
<keyword evidence="3" id="KW-0547">Nucleotide-binding</keyword>
<feature type="domain" description="tRNA nucleotidyltransferase/poly(A) polymerase RNA and SrmB- binding" evidence="7">
    <location>
        <begin position="246"/>
        <end position="308"/>
    </location>
</feature>
<dbReference type="InterPro" id="IPR002646">
    <property type="entry name" value="PolA_pol_head_dom"/>
</dbReference>
<gene>
    <name evidence="8" type="ORF">CCAM_LOCUS35276</name>
</gene>
<keyword evidence="9" id="KW-1185">Reference proteome</keyword>
<reference evidence="8 9" key="1">
    <citation type="submission" date="2018-04" db="EMBL/GenBank/DDBJ databases">
        <authorList>
            <person name="Vogel A."/>
        </authorList>
    </citation>
    <scope>NUCLEOTIDE SEQUENCE [LARGE SCALE GENOMIC DNA]</scope>
</reference>
<proteinExistence type="inferred from homology"/>
<dbReference type="GO" id="GO:0003723">
    <property type="term" value="F:RNA binding"/>
    <property type="evidence" value="ECO:0007669"/>
    <property type="project" value="UniProtKB-KW"/>
</dbReference>
<organism evidence="8 9">
    <name type="scientific">Cuscuta campestris</name>
    <dbReference type="NCBI Taxonomy" id="132261"/>
    <lineage>
        <taxon>Eukaryota</taxon>
        <taxon>Viridiplantae</taxon>
        <taxon>Streptophyta</taxon>
        <taxon>Embryophyta</taxon>
        <taxon>Tracheophyta</taxon>
        <taxon>Spermatophyta</taxon>
        <taxon>Magnoliopsida</taxon>
        <taxon>eudicotyledons</taxon>
        <taxon>Gunneridae</taxon>
        <taxon>Pentapetalae</taxon>
        <taxon>asterids</taxon>
        <taxon>lamiids</taxon>
        <taxon>Solanales</taxon>
        <taxon>Convolvulaceae</taxon>
        <taxon>Cuscuteae</taxon>
        <taxon>Cuscuta</taxon>
        <taxon>Cuscuta subgen. Grammica</taxon>
        <taxon>Cuscuta sect. Cleistogrammica</taxon>
    </lineage>
</organism>
<keyword evidence="4" id="KW-0694">RNA-binding</keyword>
<dbReference type="GO" id="GO:0001680">
    <property type="term" value="P:tRNA 3'-terminal CCA addition"/>
    <property type="evidence" value="ECO:0007669"/>
    <property type="project" value="UniProtKB-ARBA"/>
</dbReference>
<dbReference type="InterPro" id="IPR043519">
    <property type="entry name" value="NT_sf"/>
</dbReference>
<accession>A0A484MXG0</accession>